<dbReference type="EMBL" id="CAJNNW010034492">
    <property type="protein sequence ID" value="CAE8722896.1"/>
    <property type="molecule type" value="Genomic_DNA"/>
</dbReference>
<dbReference type="GO" id="GO:0006364">
    <property type="term" value="P:rRNA processing"/>
    <property type="evidence" value="ECO:0007669"/>
    <property type="project" value="UniProtKB-KW"/>
</dbReference>
<evidence type="ECO:0000256" key="2">
    <source>
        <dbReference type="ARBA" id="ARBA00022552"/>
    </source>
</evidence>
<organism evidence="7 8">
    <name type="scientific">Polarella glacialis</name>
    <name type="common">Dinoflagellate</name>
    <dbReference type="NCBI Taxonomy" id="89957"/>
    <lineage>
        <taxon>Eukaryota</taxon>
        <taxon>Sar</taxon>
        <taxon>Alveolata</taxon>
        <taxon>Dinophyceae</taxon>
        <taxon>Suessiales</taxon>
        <taxon>Suessiaceae</taxon>
        <taxon>Polarella</taxon>
    </lineage>
</organism>
<gene>
    <name evidence="7" type="ORF">PGLA2088_LOCUS42813</name>
</gene>
<evidence type="ECO:0000256" key="6">
    <source>
        <dbReference type="SAM" id="MobiDB-lite"/>
    </source>
</evidence>
<dbReference type="SUPFAM" id="SSF50969">
    <property type="entry name" value="YVTN repeat-like/Quinoprotein amine dehydrogenase"/>
    <property type="match status" value="1"/>
</dbReference>
<evidence type="ECO:0000256" key="4">
    <source>
        <dbReference type="ARBA" id="ARBA00022737"/>
    </source>
</evidence>
<dbReference type="GO" id="GO:0034388">
    <property type="term" value="C:Pwp2p-containing subcomplex of 90S preribosome"/>
    <property type="evidence" value="ECO:0007669"/>
    <property type="project" value="TreeGrafter"/>
</dbReference>
<evidence type="ECO:0000313" key="7">
    <source>
        <dbReference type="EMBL" id="CAE8722896.1"/>
    </source>
</evidence>
<accession>A0A813LAF1</accession>
<dbReference type="InterPro" id="IPR011044">
    <property type="entry name" value="Quino_amine_DH_bsu"/>
</dbReference>
<keyword evidence="5" id="KW-0539">Nucleus</keyword>
<dbReference type="Gene3D" id="2.130.10.10">
    <property type="entry name" value="YVTN repeat-like/Quinoprotein amine dehydrogenase"/>
    <property type="match status" value="1"/>
</dbReference>
<evidence type="ECO:0000313" key="8">
    <source>
        <dbReference type="Proteomes" id="UP000626109"/>
    </source>
</evidence>
<dbReference type="PANTHER" id="PTHR18359">
    <property type="entry name" value="WD-REPEAT PROTEIN-RELATED"/>
    <property type="match status" value="1"/>
</dbReference>
<feature type="compositionally biased region" description="Acidic residues" evidence="6">
    <location>
        <begin position="137"/>
        <end position="147"/>
    </location>
</feature>
<name>A0A813LAF1_POLGL</name>
<dbReference type="AlphaFoldDB" id="A0A813LAF1"/>
<keyword evidence="2" id="KW-0698">rRNA processing</keyword>
<feature type="region of interest" description="Disordered" evidence="6">
    <location>
        <begin position="257"/>
        <end position="285"/>
    </location>
</feature>
<comment type="subcellular location">
    <subcellularLocation>
        <location evidence="1">Nucleus</location>
        <location evidence="1">Nucleolus</location>
    </subcellularLocation>
</comment>
<evidence type="ECO:0000256" key="5">
    <source>
        <dbReference type="ARBA" id="ARBA00023242"/>
    </source>
</evidence>
<dbReference type="PANTHER" id="PTHR18359:SF0">
    <property type="entry name" value="U3 SMALL NUCLEOLAR RNA-ASSOCIATED PROTEIN 18 HOMOLOG"/>
    <property type="match status" value="1"/>
</dbReference>
<reference evidence="7" key="1">
    <citation type="submission" date="2021-02" db="EMBL/GenBank/DDBJ databases">
        <authorList>
            <person name="Dougan E. K."/>
            <person name="Rhodes N."/>
            <person name="Thang M."/>
            <person name="Chan C."/>
        </authorList>
    </citation>
    <scope>NUCLEOTIDE SEQUENCE</scope>
</reference>
<protein>
    <submittedName>
        <fullName evidence="7">Uncharacterized protein</fullName>
    </submittedName>
</protein>
<sequence>MTTPFYFRHPLPIVSKNRASSSCRAQGFWQKPQAAAGAKAKAEEKVRGRIQVVRVPGPGLGSQASHRALRQPQPTSVSCPCLLATLKVSTAELEAIVFGGSALNSLGLSLRASCEMLACACGRQVYFEATSSLDADKADESEDESEEREERPRTKVTKDGEVEKTALDGPELKKHKRASKEDEAQFQATLEPASAWTDPDDAALEVQVAVGRQKRLQRNQETKVAGDEYSRRLREKFVKIHGSAKWADASAIVEDKDTSDSEAEDLPKAAATSARPLARSTGQNLKPGELDVARMKEIEMVRGQKKGPSAIEALQFHPSSELLLTGGRDKTLRLFAVDGDENPKVASYHFKGFPILSACFTPAGDQVLMTGLTSQMWGLDVKSGEPFEVRNISSEGRSAFRCLAMGFQLSIIKYALCTWSFDWGEDYGQDRPIADRHIRPEVIRDVSGLAPA</sequence>
<proteinExistence type="predicted"/>
<evidence type="ECO:0000256" key="1">
    <source>
        <dbReference type="ARBA" id="ARBA00004604"/>
    </source>
</evidence>
<feature type="compositionally biased region" description="Basic and acidic residues" evidence="6">
    <location>
        <begin position="148"/>
        <end position="172"/>
    </location>
</feature>
<evidence type="ECO:0000256" key="3">
    <source>
        <dbReference type="ARBA" id="ARBA00022574"/>
    </source>
</evidence>
<keyword evidence="4" id="KW-0677">Repeat</keyword>
<feature type="region of interest" description="Disordered" evidence="6">
    <location>
        <begin position="133"/>
        <end position="184"/>
    </location>
</feature>
<dbReference type="InterPro" id="IPR015943">
    <property type="entry name" value="WD40/YVTN_repeat-like_dom_sf"/>
</dbReference>
<dbReference type="Proteomes" id="UP000626109">
    <property type="component" value="Unassembled WGS sequence"/>
</dbReference>
<comment type="caution">
    <text evidence="7">The sequence shown here is derived from an EMBL/GenBank/DDBJ whole genome shotgun (WGS) entry which is preliminary data.</text>
</comment>
<dbReference type="InterPro" id="IPR045161">
    <property type="entry name" value="Utp18"/>
</dbReference>
<dbReference type="GO" id="GO:0032040">
    <property type="term" value="C:small-subunit processome"/>
    <property type="evidence" value="ECO:0007669"/>
    <property type="project" value="TreeGrafter"/>
</dbReference>
<keyword evidence="3" id="KW-0853">WD repeat</keyword>